<accession>A0A7W5Z5M5</accession>
<evidence type="ECO:0000256" key="4">
    <source>
        <dbReference type="ARBA" id="ARBA00022519"/>
    </source>
</evidence>
<gene>
    <name evidence="10" type="ORF">FHS81_002740</name>
</gene>
<keyword evidence="7 8" id="KW-0472">Membrane</keyword>
<dbReference type="FunFam" id="1.10.3720.10:FF:000088">
    <property type="entry name" value="Iron(III) ABC transporter, permease protein"/>
    <property type="match status" value="1"/>
</dbReference>
<sequence length="556" mass="59950">MRTVSRRLSGLRWRLAALTIAAFVCLPVAALILTAFEGSAGLWPHMLRYVLPTALRETLLLLLGVGMLTTLIGTTTAWIVTAYTFPGRRFLEWGLLLPLAVPTYIIAYAYLDILHPVGAVQGALRHLLGYSSPREFRLPDIRSMWGCIFLLGLVLYPYVYLTTRSMFLTQAANLVEVSRTLGNRRHDVFRRVALPLARPAIAVGVSLALMETLNDIGASEFLGVKTLTVSIYTSWVSRSDMPGAAQISLAMLVLVIGLVLIERHARRNQRYTATAQRPRAMTPSRLTGYRAAGAFVLCITPIVLGFVAPAVYLCAEAYKRYRFAGLSDRLLGEVVNTITVSTIATVVILLCGLVVAYAARTCPGRQTAIAARISTVGYAVPGTVLALGLLMPVGAFDRLLSSGAERYLGVSVGLLLLGSGSAIVLAYCVRFMAIATGGIEAGFSRISPSLDHAARMLGQTSAGVFRRIHLPLSKPALVSAGLLIFVDCMKELPATLLLRPLNFETLATHLYGEAARGTYEEASIAALLIVAIGILPVVVLSRVGRIERRETAAPTA</sequence>
<dbReference type="SUPFAM" id="SSF161098">
    <property type="entry name" value="MetI-like"/>
    <property type="match status" value="2"/>
</dbReference>
<evidence type="ECO:0000256" key="8">
    <source>
        <dbReference type="RuleBase" id="RU363032"/>
    </source>
</evidence>
<feature type="transmembrane region" description="Helical" evidence="8">
    <location>
        <begin position="407"/>
        <end position="429"/>
    </location>
</feature>
<feature type="transmembrane region" description="Helical" evidence="8">
    <location>
        <begin position="291"/>
        <end position="318"/>
    </location>
</feature>
<keyword evidence="6 8" id="KW-1133">Transmembrane helix</keyword>
<evidence type="ECO:0000256" key="5">
    <source>
        <dbReference type="ARBA" id="ARBA00022692"/>
    </source>
</evidence>
<feature type="transmembrane region" description="Helical" evidence="8">
    <location>
        <begin position="58"/>
        <end position="81"/>
    </location>
</feature>
<dbReference type="PANTHER" id="PTHR43357">
    <property type="entry name" value="INNER MEMBRANE ABC TRANSPORTER PERMEASE PROTEIN YDCV"/>
    <property type="match status" value="1"/>
</dbReference>
<keyword evidence="4" id="KW-0997">Cell inner membrane</keyword>
<evidence type="ECO:0000256" key="7">
    <source>
        <dbReference type="ARBA" id="ARBA00023136"/>
    </source>
</evidence>
<dbReference type="AlphaFoldDB" id="A0A7W5Z5M5"/>
<feature type="transmembrane region" description="Helical" evidence="8">
    <location>
        <begin position="143"/>
        <end position="161"/>
    </location>
</feature>
<feature type="transmembrane region" description="Helical" evidence="8">
    <location>
        <begin position="93"/>
        <end position="111"/>
    </location>
</feature>
<feature type="transmembrane region" description="Helical" evidence="8">
    <location>
        <begin position="522"/>
        <end position="540"/>
    </location>
</feature>
<keyword evidence="3" id="KW-1003">Cell membrane</keyword>
<feature type="transmembrane region" description="Helical" evidence="8">
    <location>
        <begin position="371"/>
        <end position="395"/>
    </location>
</feature>
<evidence type="ECO:0000313" key="11">
    <source>
        <dbReference type="Proteomes" id="UP000537592"/>
    </source>
</evidence>
<comment type="caution">
    <text evidence="10">The sequence shown here is derived from an EMBL/GenBank/DDBJ whole genome shotgun (WGS) entry which is preliminary data.</text>
</comment>
<dbReference type="InterPro" id="IPR035906">
    <property type="entry name" value="MetI-like_sf"/>
</dbReference>
<evidence type="ECO:0000256" key="6">
    <source>
        <dbReference type="ARBA" id="ARBA00022989"/>
    </source>
</evidence>
<evidence type="ECO:0000256" key="2">
    <source>
        <dbReference type="ARBA" id="ARBA00022448"/>
    </source>
</evidence>
<feature type="domain" description="ABC transmembrane type-1" evidence="9">
    <location>
        <begin position="334"/>
        <end position="540"/>
    </location>
</feature>
<keyword evidence="11" id="KW-1185">Reference proteome</keyword>
<keyword evidence="5 8" id="KW-0812">Transmembrane</keyword>
<organism evidence="10 11">
    <name type="scientific">Pseudochelatococcus contaminans</name>
    <dbReference type="NCBI Taxonomy" id="1538103"/>
    <lineage>
        <taxon>Bacteria</taxon>
        <taxon>Pseudomonadati</taxon>
        <taxon>Pseudomonadota</taxon>
        <taxon>Alphaproteobacteria</taxon>
        <taxon>Hyphomicrobiales</taxon>
        <taxon>Chelatococcaceae</taxon>
        <taxon>Pseudochelatococcus</taxon>
    </lineage>
</organism>
<comment type="subcellular location">
    <subcellularLocation>
        <location evidence="1">Cell inner membrane</location>
        <topology evidence="1">Multi-pass membrane protein</topology>
    </subcellularLocation>
    <subcellularLocation>
        <location evidence="8">Cell membrane</location>
        <topology evidence="8">Multi-pass membrane protein</topology>
    </subcellularLocation>
</comment>
<dbReference type="RefSeq" id="WP_183753789.1">
    <property type="nucleotide sequence ID" value="NZ_JACICC010000007.1"/>
</dbReference>
<evidence type="ECO:0000256" key="1">
    <source>
        <dbReference type="ARBA" id="ARBA00004429"/>
    </source>
</evidence>
<dbReference type="GO" id="GO:0055085">
    <property type="term" value="P:transmembrane transport"/>
    <property type="evidence" value="ECO:0007669"/>
    <property type="project" value="InterPro"/>
</dbReference>
<dbReference type="PROSITE" id="PS50928">
    <property type="entry name" value="ABC_TM1"/>
    <property type="match status" value="2"/>
</dbReference>
<dbReference type="PANTHER" id="PTHR43357:SF3">
    <property type="entry name" value="FE(3+)-TRANSPORT SYSTEM PERMEASE PROTEIN FBPB 2"/>
    <property type="match status" value="1"/>
</dbReference>
<keyword evidence="2 8" id="KW-0813">Transport</keyword>
<dbReference type="Proteomes" id="UP000537592">
    <property type="component" value="Unassembled WGS sequence"/>
</dbReference>
<reference evidence="10 11" key="1">
    <citation type="submission" date="2020-08" db="EMBL/GenBank/DDBJ databases">
        <title>Genomic Encyclopedia of Type Strains, Phase IV (KMG-IV): sequencing the most valuable type-strain genomes for metagenomic binning, comparative biology and taxonomic classification.</title>
        <authorList>
            <person name="Goeker M."/>
        </authorList>
    </citation>
    <scope>NUCLEOTIDE SEQUENCE [LARGE SCALE GENOMIC DNA]</scope>
    <source>
        <strain evidence="10 11">DSM 28760</strain>
    </source>
</reference>
<dbReference type="Pfam" id="PF00528">
    <property type="entry name" value="BPD_transp_1"/>
    <property type="match status" value="2"/>
</dbReference>
<evidence type="ECO:0000256" key="3">
    <source>
        <dbReference type="ARBA" id="ARBA00022475"/>
    </source>
</evidence>
<proteinExistence type="inferred from homology"/>
<feature type="transmembrane region" description="Helical" evidence="8">
    <location>
        <begin position="192"/>
        <end position="210"/>
    </location>
</feature>
<dbReference type="Gene3D" id="1.10.3720.10">
    <property type="entry name" value="MetI-like"/>
    <property type="match status" value="2"/>
</dbReference>
<dbReference type="InterPro" id="IPR000515">
    <property type="entry name" value="MetI-like"/>
</dbReference>
<dbReference type="GO" id="GO:0005886">
    <property type="term" value="C:plasma membrane"/>
    <property type="evidence" value="ECO:0007669"/>
    <property type="project" value="UniProtKB-SubCell"/>
</dbReference>
<dbReference type="EMBL" id="JACICC010000007">
    <property type="protein sequence ID" value="MBB3810638.1"/>
    <property type="molecule type" value="Genomic_DNA"/>
</dbReference>
<evidence type="ECO:0000259" key="9">
    <source>
        <dbReference type="PROSITE" id="PS50928"/>
    </source>
</evidence>
<protein>
    <submittedName>
        <fullName evidence="10">Iron(III) transport system permease protein</fullName>
    </submittedName>
</protein>
<name>A0A7W5Z5M5_9HYPH</name>
<evidence type="ECO:0000313" key="10">
    <source>
        <dbReference type="EMBL" id="MBB3810638.1"/>
    </source>
</evidence>
<feature type="transmembrane region" description="Helical" evidence="8">
    <location>
        <begin position="338"/>
        <end position="359"/>
    </location>
</feature>
<feature type="domain" description="ABC transmembrane type-1" evidence="9">
    <location>
        <begin position="55"/>
        <end position="262"/>
    </location>
</feature>
<dbReference type="CDD" id="cd06261">
    <property type="entry name" value="TM_PBP2"/>
    <property type="match status" value="2"/>
</dbReference>
<feature type="transmembrane region" description="Helical" evidence="8">
    <location>
        <begin position="243"/>
        <end position="261"/>
    </location>
</feature>
<comment type="similarity">
    <text evidence="8">Belongs to the binding-protein-dependent transport system permease family.</text>
</comment>